<evidence type="ECO:0000256" key="2">
    <source>
        <dbReference type="SAM" id="SignalP"/>
    </source>
</evidence>
<sequence>MRWWFFHAYVLIVSQAAVGATPLQFDQSKDPRERSEPGAGLPALHHRNRSSLSPINPDKILAPVAEVERNYRSYEEAARQACLYVLTGKIDSGPVDKQIPPAFTLSRYTSKADQPAWIKGKTVGLGYKEDPSSDLIGFIQLEYNAAKKFHFSVQALNADRTAVDLNKIRLLAKFPSSTSDSDQHFQALVEPLDRKRANDTNEYEYSAANIWDLWRNRRRPRQADRLE</sequence>
<accession>A0A8H3GGB6</accession>
<organism evidence="3 4">
    <name type="scientific">Rhizoctonia solani</name>
    <dbReference type="NCBI Taxonomy" id="456999"/>
    <lineage>
        <taxon>Eukaryota</taxon>
        <taxon>Fungi</taxon>
        <taxon>Dikarya</taxon>
        <taxon>Basidiomycota</taxon>
        <taxon>Agaricomycotina</taxon>
        <taxon>Agaricomycetes</taxon>
        <taxon>Cantharellales</taxon>
        <taxon>Ceratobasidiaceae</taxon>
        <taxon>Rhizoctonia</taxon>
    </lineage>
</organism>
<feature type="chain" id="PRO_5034867775" evidence="2">
    <location>
        <begin position="20"/>
        <end position="227"/>
    </location>
</feature>
<comment type="caution">
    <text evidence="3">The sequence shown here is derived from an EMBL/GenBank/DDBJ whole genome shotgun (WGS) entry which is preliminary data.</text>
</comment>
<dbReference type="Proteomes" id="UP000663826">
    <property type="component" value="Unassembled WGS sequence"/>
</dbReference>
<evidence type="ECO:0000313" key="4">
    <source>
        <dbReference type="Proteomes" id="UP000663826"/>
    </source>
</evidence>
<dbReference type="AlphaFoldDB" id="A0A8H3GGB6"/>
<proteinExistence type="predicted"/>
<dbReference type="OrthoDB" id="3157221at2759"/>
<feature type="region of interest" description="Disordered" evidence="1">
    <location>
        <begin position="24"/>
        <end position="55"/>
    </location>
</feature>
<dbReference type="EMBL" id="CAJMWQ010001374">
    <property type="protein sequence ID" value="CAE6448374.1"/>
    <property type="molecule type" value="Genomic_DNA"/>
</dbReference>
<name>A0A8H3GGB6_9AGAM</name>
<protein>
    <submittedName>
        <fullName evidence="3">Uncharacterized protein</fullName>
    </submittedName>
</protein>
<gene>
    <name evidence="3" type="ORF">RDB_LOCUS76671</name>
</gene>
<keyword evidence="2" id="KW-0732">Signal</keyword>
<evidence type="ECO:0000313" key="3">
    <source>
        <dbReference type="EMBL" id="CAE6448374.1"/>
    </source>
</evidence>
<feature type="signal peptide" evidence="2">
    <location>
        <begin position="1"/>
        <end position="19"/>
    </location>
</feature>
<reference evidence="3" key="1">
    <citation type="submission" date="2021-01" db="EMBL/GenBank/DDBJ databases">
        <authorList>
            <person name="Kaushik A."/>
        </authorList>
    </citation>
    <scope>NUCLEOTIDE SEQUENCE</scope>
    <source>
        <strain evidence="3">AG1-1B</strain>
    </source>
</reference>
<evidence type="ECO:0000256" key="1">
    <source>
        <dbReference type="SAM" id="MobiDB-lite"/>
    </source>
</evidence>
<feature type="compositionally biased region" description="Basic and acidic residues" evidence="1">
    <location>
        <begin position="27"/>
        <end position="36"/>
    </location>
</feature>